<feature type="compositionally biased region" description="Low complexity" evidence="1">
    <location>
        <begin position="263"/>
        <end position="282"/>
    </location>
</feature>
<feature type="region of interest" description="Disordered" evidence="1">
    <location>
        <begin position="262"/>
        <end position="298"/>
    </location>
</feature>
<evidence type="ECO:0000313" key="4">
    <source>
        <dbReference type="Proteomes" id="UP000818624"/>
    </source>
</evidence>
<dbReference type="InterPro" id="IPR024964">
    <property type="entry name" value="CTLH/CRA"/>
</dbReference>
<gene>
    <name evidence="3" type="ORF">GLX27_003659</name>
</gene>
<dbReference type="Pfam" id="PF10607">
    <property type="entry name" value="CTLH"/>
    <property type="match status" value="1"/>
</dbReference>
<evidence type="ECO:0000313" key="3">
    <source>
        <dbReference type="EMBL" id="WFD48986.1"/>
    </source>
</evidence>
<proteinExistence type="predicted"/>
<organism evidence="3 4">
    <name type="scientific">Malassezia furfur</name>
    <name type="common">Pityriasis versicolor infection agent</name>
    <name type="synonym">Pityrosporum furfur</name>
    <dbReference type="NCBI Taxonomy" id="55194"/>
    <lineage>
        <taxon>Eukaryota</taxon>
        <taxon>Fungi</taxon>
        <taxon>Dikarya</taxon>
        <taxon>Basidiomycota</taxon>
        <taxon>Ustilaginomycotina</taxon>
        <taxon>Malasseziomycetes</taxon>
        <taxon>Malasseziales</taxon>
        <taxon>Malasseziaceae</taxon>
        <taxon>Malassezia</taxon>
    </lineage>
</organism>
<protein>
    <recommendedName>
        <fullName evidence="2">CTLH/CRA C-terminal to LisH motif domain-containing protein</fullName>
    </recommendedName>
</protein>
<evidence type="ECO:0000259" key="2">
    <source>
        <dbReference type="Pfam" id="PF10607"/>
    </source>
</evidence>
<feature type="domain" description="CTLH/CRA C-terminal to LisH motif" evidence="2">
    <location>
        <begin position="60"/>
        <end position="240"/>
    </location>
</feature>
<keyword evidence="4" id="KW-1185">Reference proteome</keyword>
<name>A0ABY8ETQ1_MALFU</name>
<dbReference type="Proteomes" id="UP000818624">
    <property type="component" value="Chromosome 3"/>
</dbReference>
<sequence length="317" mass="33675">MAWPVSEPTPPRVPSALLDEVVLDYLVHHGHLPTASALLASRRTADGTPQPLTPAQREHITARQDVCRAITDGRIAEAISLCDLHFPGMLHSAPTPPASDAAPTPTPAAPSQVSLDPFHVWLNLHIQHYVELVRALYAEYAHAPTNDSPTLHAALAEIQLLHTHVQTLPTDECAVYTRQVHALVAMLAYSDADDATRARILDPARRAALAAQVNSAILAHGGHAPDAVLTYITRQAACVLDALHTQQVRVPRDDPLVALLENTPSSAPSATSSIPSSPLLSTNGDGASSAPEAPADDVRAARTTVLPSWDAVGFFVP</sequence>
<dbReference type="EMBL" id="CP046236">
    <property type="protein sequence ID" value="WFD48986.1"/>
    <property type="molecule type" value="Genomic_DNA"/>
</dbReference>
<evidence type="ECO:0000256" key="1">
    <source>
        <dbReference type="SAM" id="MobiDB-lite"/>
    </source>
</evidence>
<reference evidence="3 4" key="1">
    <citation type="journal article" date="2020" name="Elife">
        <title>Loss of centromere function drives karyotype evolution in closely related Malassezia species.</title>
        <authorList>
            <person name="Sankaranarayanan S.R."/>
            <person name="Ianiri G."/>
            <person name="Coelho M.A."/>
            <person name="Reza M.H."/>
            <person name="Thimmappa B.C."/>
            <person name="Ganguly P."/>
            <person name="Vadnala R.N."/>
            <person name="Sun S."/>
            <person name="Siddharthan R."/>
            <person name="Tellgren-Roth C."/>
            <person name="Dawson T.L."/>
            <person name="Heitman J."/>
            <person name="Sanyal K."/>
        </authorList>
    </citation>
    <scope>NUCLEOTIDE SEQUENCE [LARGE SCALE GENOMIC DNA]</scope>
    <source>
        <strain evidence="3">CBS14141</strain>
    </source>
</reference>
<accession>A0ABY8ETQ1</accession>